<dbReference type="PANTHER" id="PTHR35531">
    <property type="entry name" value="INNER MEMBRANE PROTEIN YBCI-RELATED"/>
    <property type="match status" value="1"/>
</dbReference>
<protein>
    <submittedName>
        <fullName evidence="2">Inner membrane protein YdjM</fullName>
    </submittedName>
</protein>
<keyword evidence="1" id="KW-0472">Membrane</keyword>
<dbReference type="EMBL" id="MKIE01000001">
    <property type="protein sequence ID" value="OHW63524.1"/>
    <property type="molecule type" value="Genomic_DNA"/>
</dbReference>
<feature type="transmembrane region" description="Helical" evidence="1">
    <location>
        <begin position="109"/>
        <end position="138"/>
    </location>
</feature>
<comment type="caution">
    <text evidence="2">The sequence shown here is derived from an EMBL/GenBank/DDBJ whole genome shotgun (WGS) entry which is preliminary data.</text>
</comment>
<reference evidence="2 3" key="1">
    <citation type="submission" date="2016-09" db="EMBL/GenBank/DDBJ databases">
        <title>Genome sequence of Eubacterium angustum.</title>
        <authorList>
            <person name="Poehlein A."/>
            <person name="Daniel R."/>
        </authorList>
    </citation>
    <scope>NUCLEOTIDE SEQUENCE [LARGE SCALE GENOMIC DNA]</scope>
    <source>
        <strain evidence="2 3">DSM 1989</strain>
    </source>
</reference>
<keyword evidence="1" id="KW-1133">Transmembrane helix</keyword>
<keyword evidence="1" id="KW-0812">Transmembrane</keyword>
<dbReference type="Proteomes" id="UP000180254">
    <property type="component" value="Unassembled WGS sequence"/>
</dbReference>
<feature type="transmembrane region" description="Helical" evidence="1">
    <location>
        <begin position="159"/>
        <end position="178"/>
    </location>
</feature>
<dbReference type="AlphaFoldDB" id="A0A1S1VAH9"/>
<dbReference type="InterPro" id="IPR007404">
    <property type="entry name" value="YdjM-like"/>
</dbReference>
<evidence type="ECO:0000313" key="3">
    <source>
        <dbReference type="Proteomes" id="UP000180254"/>
    </source>
</evidence>
<gene>
    <name evidence="2" type="primary">ydjM</name>
    <name evidence="2" type="ORF">EUAN_03880</name>
</gene>
<feature type="transmembrane region" description="Helical" evidence="1">
    <location>
        <begin position="79"/>
        <end position="97"/>
    </location>
</feature>
<evidence type="ECO:0000313" key="2">
    <source>
        <dbReference type="EMBL" id="OHW63524.1"/>
    </source>
</evidence>
<proteinExistence type="predicted"/>
<sequence length="194" mass="21575">MDYRNHLKSGALLGVVAIDRLYEGNLANLTQLGLLGLGSFALGLSLGSGLPDIDHHKSLIAQKLKAIGWMISRFFSHRGFTHSIAFVISVYICFMFGEKYVPSEYNLAYRYFAFGTVFGSSAHILMDMFIGNGVRLFAPISQRKFSFLRIRSGSKAEATFHKFLLFLFVLYLIFRTSLGGELLSLLGSISLLAN</sequence>
<dbReference type="PANTHER" id="PTHR35531:SF1">
    <property type="entry name" value="INNER MEMBRANE PROTEIN YBCI-RELATED"/>
    <property type="match status" value="1"/>
</dbReference>
<accession>A0A1S1VAH9</accession>
<dbReference type="STRING" id="39480.EUAN_03880"/>
<dbReference type="RefSeq" id="WP_071061071.1">
    <property type="nucleotide sequence ID" value="NZ_MKIE01000001.1"/>
</dbReference>
<organism evidence="2 3">
    <name type="scientific">Andreesenia angusta</name>
    <dbReference type="NCBI Taxonomy" id="39480"/>
    <lineage>
        <taxon>Bacteria</taxon>
        <taxon>Bacillati</taxon>
        <taxon>Bacillota</taxon>
        <taxon>Tissierellia</taxon>
        <taxon>Tissierellales</taxon>
        <taxon>Gottschalkiaceae</taxon>
        <taxon>Andreesenia</taxon>
    </lineage>
</organism>
<keyword evidence="3" id="KW-1185">Reference proteome</keyword>
<evidence type="ECO:0000256" key="1">
    <source>
        <dbReference type="SAM" id="Phobius"/>
    </source>
</evidence>
<dbReference type="Pfam" id="PF04307">
    <property type="entry name" value="YdjM"/>
    <property type="match status" value="1"/>
</dbReference>
<name>A0A1S1VAH9_9FIRM</name>
<dbReference type="OrthoDB" id="5459053at2"/>